<evidence type="ECO:0000313" key="4">
    <source>
        <dbReference type="EMBL" id="QRD88580.1"/>
    </source>
</evidence>
<dbReference type="Gene3D" id="3.40.50.1110">
    <property type="entry name" value="SGNH hydrolase"/>
    <property type="match status" value="1"/>
</dbReference>
<dbReference type="EMBL" id="CP044619">
    <property type="protein sequence ID" value="QRD88580.1"/>
    <property type="molecule type" value="Genomic_DNA"/>
</dbReference>
<accession>A0A7U2MSA5</accession>
<dbReference type="CDD" id="cd01846">
    <property type="entry name" value="fatty_acyltransferase_like"/>
    <property type="match status" value="1"/>
</dbReference>
<keyword evidence="1" id="KW-0378">Hydrolase</keyword>
<dbReference type="VEuPathDB" id="FungiDB:AFLA_004379"/>
<reference evidence="5" key="1">
    <citation type="journal article" date="2021" name="G3 (Bethesda)">
        <title>Chromosome assembled and annotated genome sequence of Aspergillus flavus NRRL 3357.</title>
        <authorList>
            <person name="Skerker J.M."/>
            <person name="Pianalto K.M."/>
            <person name="Mondo S.J."/>
            <person name="Yang K."/>
            <person name="Arkin A.P."/>
            <person name="Keller N.P."/>
            <person name="Grigoriev I.V."/>
            <person name="Louise Glass N.L."/>
        </authorList>
    </citation>
    <scope>NUCLEOTIDE SEQUENCE [LARGE SCALE GENOMIC DNA]</scope>
    <source>
        <strain evidence="5">ATCC 200026 / FGSC A1120 / IAM 13836 / NRRL 3357 / JCM 12722 / SRRC 167</strain>
    </source>
</reference>
<dbReference type="Proteomes" id="UP000596276">
    <property type="component" value="Chromosome 1"/>
</dbReference>
<dbReference type="Pfam" id="PF00657">
    <property type="entry name" value="Lipase_GDSL"/>
    <property type="match status" value="1"/>
</dbReference>
<dbReference type="InterPro" id="IPR001087">
    <property type="entry name" value="GDSL"/>
</dbReference>
<evidence type="ECO:0000256" key="2">
    <source>
        <dbReference type="SAM" id="MobiDB-lite"/>
    </source>
</evidence>
<dbReference type="PANTHER" id="PTHR45648:SF22">
    <property type="entry name" value="GDSL LIPASE_ACYLHYDROLASE FAMILY PROTEIN (AFU_ORTHOLOGUE AFUA_4G14700)"/>
    <property type="match status" value="1"/>
</dbReference>
<dbReference type="InterPro" id="IPR051058">
    <property type="entry name" value="GDSL_Est/Lipase"/>
</dbReference>
<feature type="compositionally biased region" description="Polar residues" evidence="2">
    <location>
        <begin position="43"/>
        <end position="57"/>
    </location>
</feature>
<dbReference type="PANTHER" id="PTHR45648">
    <property type="entry name" value="GDSL LIPASE/ACYLHYDROLASE FAMILY PROTEIN (AFU_ORTHOLOGUE AFUA_4G14700)"/>
    <property type="match status" value="1"/>
</dbReference>
<dbReference type="VEuPathDB" id="FungiDB:F9C07_2102383"/>
<dbReference type="GO" id="GO:0016788">
    <property type="term" value="F:hydrolase activity, acting on ester bonds"/>
    <property type="evidence" value="ECO:0007669"/>
    <property type="project" value="InterPro"/>
</dbReference>
<evidence type="ECO:0000256" key="3">
    <source>
        <dbReference type="SAM" id="SignalP"/>
    </source>
</evidence>
<keyword evidence="3" id="KW-0732">Signal</keyword>
<dbReference type="InterPro" id="IPR036514">
    <property type="entry name" value="SGNH_hydro_sf"/>
</dbReference>
<keyword evidence="5" id="KW-1185">Reference proteome</keyword>
<dbReference type="SUPFAM" id="SSF52266">
    <property type="entry name" value="SGNH hydrolase"/>
    <property type="match status" value="1"/>
</dbReference>
<evidence type="ECO:0000313" key="5">
    <source>
        <dbReference type="Proteomes" id="UP000596276"/>
    </source>
</evidence>
<protein>
    <submittedName>
        <fullName evidence="4">Cellulose-binding GDSL lipase/acylhydrolase</fullName>
    </submittedName>
</protein>
<gene>
    <name evidence="4" type="ORF">F9C07_2102383</name>
</gene>
<dbReference type="AlphaFoldDB" id="A0A7U2MSA5"/>
<name>A0A7U2MSA5_ASPFN</name>
<organism evidence="4 5">
    <name type="scientific">Aspergillus flavus (strain ATCC 200026 / FGSC A1120 / IAM 13836 / NRRL 3357 / JCM 12722 / SRRC 167)</name>
    <dbReference type="NCBI Taxonomy" id="332952"/>
    <lineage>
        <taxon>Eukaryota</taxon>
        <taxon>Fungi</taxon>
        <taxon>Dikarya</taxon>
        <taxon>Ascomycota</taxon>
        <taxon>Pezizomycotina</taxon>
        <taxon>Eurotiomycetes</taxon>
        <taxon>Eurotiomycetidae</taxon>
        <taxon>Eurotiales</taxon>
        <taxon>Aspergillaceae</taxon>
        <taxon>Aspergillus</taxon>
        <taxon>Aspergillus subgen. Circumdati</taxon>
    </lineage>
</organism>
<proteinExistence type="predicted"/>
<sequence>MKLLNSWLMASAISTVAARPWPRAANTTSTYFFTFGNSYTQTGFSTTGEQPSPSNPMGNPALGTGTTTGGENWVGYLTTAQNASLVLSYNLAVGGASIDNSLVQGSTDVDLASQVDIFDETYSSKPASAPWSAENSVFGFWIGINERNPSETGPVLTVELSIGNAFYNTDADTFTPQLIARLASLVERIYSAGGRKFLFLNVPPTSRSPMFIDQGNATVEQHAAYLAVYNRNLEAMVDGFKTNHTDVTVAYYDSWSFMTKILDDPTDYGFPDATCINDDGTSCIWWNDYHPSAKYHQLQAEDMKKVLQPLGAW</sequence>
<evidence type="ECO:0000256" key="1">
    <source>
        <dbReference type="ARBA" id="ARBA00022801"/>
    </source>
</evidence>
<feature type="chain" id="PRO_5031028358" evidence="3">
    <location>
        <begin position="19"/>
        <end position="313"/>
    </location>
</feature>
<feature type="signal peptide" evidence="3">
    <location>
        <begin position="1"/>
        <end position="18"/>
    </location>
</feature>
<feature type="region of interest" description="Disordered" evidence="2">
    <location>
        <begin position="43"/>
        <end position="65"/>
    </location>
</feature>